<reference evidence="1 2" key="1">
    <citation type="submission" date="2021-01" db="EMBL/GenBank/DDBJ databases">
        <title>WGS of actinomycetes isolated from Thailand.</title>
        <authorList>
            <person name="Thawai C."/>
        </authorList>
    </citation>
    <scope>NUCLEOTIDE SEQUENCE [LARGE SCALE GENOMIC DNA]</scope>
    <source>
        <strain evidence="1 2">CA1R205</strain>
    </source>
</reference>
<comment type="caution">
    <text evidence="1">The sequence shown here is derived from an EMBL/GenBank/DDBJ whole genome shotgun (WGS) entry which is preliminary data.</text>
</comment>
<accession>A0ABS1N5X9</accession>
<proteinExistence type="predicted"/>
<dbReference type="Pfam" id="PF01547">
    <property type="entry name" value="SBP_bac_1"/>
    <property type="match status" value="1"/>
</dbReference>
<dbReference type="PANTHER" id="PTHR43649">
    <property type="entry name" value="ARABINOSE-BINDING PROTEIN-RELATED"/>
    <property type="match status" value="1"/>
</dbReference>
<dbReference type="SUPFAM" id="SSF53850">
    <property type="entry name" value="Periplasmic binding protein-like II"/>
    <property type="match status" value="1"/>
</dbReference>
<protein>
    <submittedName>
        <fullName evidence="1">Extracellular solute-binding protein</fullName>
    </submittedName>
</protein>
<dbReference type="InterPro" id="IPR050490">
    <property type="entry name" value="Bact_solute-bd_prot1"/>
</dbReference>
<sequence length="426" mass="45835">MQRRRFLGLTTAGVAVATTAPVLTGCGGGSGSGGEVTLKVVAADYGDSAANSSQKAWEKMARAYESKHSNVKIDVKVYSWTEVDKRVAEMVKAGDAPDIAQIGAYADYAADGKLYRADQMLSIPTQAGFITSIAHAGEVNRVQYGLPFVASARLLFYNKKLFDQAGISDAPSTWAELKDAAEALKGIGVRIPYGLPLGPEETQAETMMWMLGGGGGYTDGNSSYTIDSAQNIETLEWLRDELVGKGLTGPRSPARTDRQDVFDAFTRGEVGMLNGHPTLMQQASGHGISYGTAALPGRKGKSRSTMGVADWLMAFNTHGHREEIGSFLDFVYSDENVLDFATQYDLLPVTTAVQETMLRDREYKSLWRFLGELESAEFYPSDKTSWATVSKLIKEKIGSTVAKGGDPASVLGEIQRAADAMENSGA</sequence>
<dbReference type="RefSeq" id="WP_201870606.1">
    <property type="nucleotide sequence ID" value="NZ_JAERRF010000001.1"/>
</dbReference>
<name>A0ABS1N5X9_9ACTN</name>
<dbReference type="Proteomes" id="UP000634229">
    <property type="component" value="Unassembled WGS sequence"/>
</dbReference>
<dbReference type="InterPro" id="IPR006059">
    <property type="entry name" value="SBP"/>
</dbReference>
<dbReference type="Gene3D" id="3.40.190.10">
    <property type="entry name" value="Periplasmic binding protein-like II"/>
    <property type="match status" value="1"/>
</dbReference>
<dbReference type="PROSITE" id="PS51257">
    <property type="entry name" value="PROKAR_LIPOPROTEIN"/>
    <property type="match status" value="1"/>
</dbReference>
<organism evidence="1 2">
    <name type="scientific">Streptomyces coffeae</name>
    <dbReference type="NCBI Taxonomy" id="621382"/>
    <lineage>
        <taxon>Bacteria</taxon>
        <taxon>Bacillati</taxon>
        <taxon>Actinomycetota</taxon>
        <taxon>Actinomycetes</taxon>
        <taxon>Kitasatosporales</taxon>
        <taxon>Streptomycetaceae</taxon>
        <taxon>Streptomyces</taxon>
    </lineage>
</organism>
<dbReference type="EMBL" id="JAERRF010000001">
    <property type="protein sequence ID" value="MBL1095324.1"/>
    <property type="molecule type" value="Genomic_DNA"/>
</dbReference>
<evidence type="ECO:0000313" key="2">
    <source>
        <dbReference type="Proteomes" id="UP000634229"/>
    </source>
</evidence>
<keyword evidence="2" id="KW-1185">Reference proteome</keyword>
<evidence type="ECO:0000313" key="1">
    <source>
        <dbReference type="EMBL" id="MBL1095324.1"/>
    </source>
</evidence>
<gene>
    <name evidence="1" type="ORF">JK363_01270</name>
</gene>
<dbReference type="PANTHER" id="PTHR43649:SF30">
    <property type="entry name" value="ABC TRANSPORTER SUBSTRATE-BINDING PROTEIN"/>
    <property type="match status" value="1"/>
</dbReference>